<evidence type="ECO:0000313" key="1">
    <source>
        <dbReference type="EMBL" id="DAD68200.1"/>
    </source>
</evidence>
<accession>A0A8S5LE15</accession>
<sequence length="80" mass="9325">MRTVTTPSPSQSRDKRTKADLFINENPEELDVIRQHIRDLNKIPLRIDARTVVMVKPELCTPQHAAKLRAKFEKARKQFT</sequence>
<protein>
    <submittedName>
        <fullName evidence="1">Uncharacterized protein</fullName>
    </submittedName>
</protein>
<reference evidence="1" key="1">
    <citation type="journal article" date="2021" name="Proc. Natl. Acad. Sci. U.S.A.">
        <title>A Catalog of Tens of Thousands of Viruses from Human Metagenomes Reveals Hidden Associations with Chronic Diseases.</title>
        <authorList>
            <person name="Tisza M.J."/>
            <person name="Buck C.B."/>
        </authorList>
    </citation>
    <scope>NUCLEOTIDE SEQUENCE</scope>
    <source>
        <strain evidence="1">CtrWS2</strain>
    </source>
</reference>
<organism evidence="1">
    <name type="scientific">Siphoviridae sp. ctrWS2</name>
    <dbReference type="NCBI Taxonomy" id="2823602"/>
    <lineage>
        <taxon>Viruses</taxon>
        <taxon>Duplodnaviria</taxon>
        <taxon>Heunggongvirae</taxon>
        <taxon>Uroviricota</taxon>
        <taxon>Caudoviricetes</taxon>
    </lineage>
</organism>
<proteinExistence type="predicted"/>
<dbReference type="EMBL" id="BK014695">
    <property type="protein sequence ID" value="DAD68200.1"/>
    <property type="molecule type" value="Genomic_DNA"/>
</dbReference>
<name>A0A8S5LE15_9CAUD</name>